<name>A0A933GMD2_UNCTE</name>
<feature type="domain" description="VanZ-like" evidence="2">
    <location>
        <begin position="44"/>
        <end position="120"/>
    </location>
</feature>
<dbReference type="Proteomes" id="UP000772181">
    <property type="component" value="Unassembled WGS sequence"/>
</dbReference>
<sequence length="136" mass="15759">MPKKVATFLLYWMPVIAYGGFIFYLSSRPAPEFLPSFNASDKLYHTAAYVVMCMLWRWAFQPYRSFNYHGKAWAWAIGLTILYGISDEIHQSFIPSREADVLDVLSDALGAFLAPLPYYFLKEKIFLFLKPSPQKQ</sequence>
<keyword evidence="1" id="KW-0812">Transmembrane</keyword>
<dbReference type="Pfam" id="PF04892">
    <property type="entry name" value="VanZ"/>
    <property type="match status" value="1"/>
</dbReference>
<evidence type="ECO:0000313" key="4">
    <source>
        <dbReference type="Proteomes" id="UP000772181"/>
    </source>
</evidence>
<feature type="transmembrane region" description="Helical" evidence="1">
    <location>
        <begin position="43"/>
        <end position="60"/>
    </location>
</feature>
<dbReference type="EMBL" id="JACQWF010000147">
    <property type="protein sequence ID" value="MBI4595389.1"/>
    <property type="molecule type" value="Genomic_DNA"/>
</dbReference>
<dbReference type="AlphaFoldDB" id="A0A933GMD2"/>
<dbReference type="PANTHER" id="PTHR28008">
    <property type="entry name" value="DOMAIN PROTEIN, PUTATIVE (AFU_ORTHOLOGUE AFUA_3G10980)-RELATED"/>
    <property type="match status" value="1"/>
</dbReference>
<feature type="transmembrane region" description="Helical" evidence="1">
    <location>
        <begin position="101"/>
        <end position="121"/>
    </location>
</feature>
<proteinExistence type="predicted"/>
<protein>
    <submittedName>
        <fullName evidence="3">VanZ family protein</fullName>
    </submittedName>
</protein>
<reference evidence="3" key="1">
    <citation type="submission" date="2020-07" db="EMBL/GenBank/DDBJ databases">
        <title>Huge and variable diversity of episymbiotic CPR bacteria and DPANN archaea in groundwater ecosystems.</title>
        <authorList>
            <person name="He C.Y."/>
            <person name="Keren R."/>
            <person name="Whittaker M."/>
            <person name="Farag I.F."/>
            <person name="Doudna J."/>
            <person name="Cate J.H.D."/>
            <person name="Banfield J.F."/>
        </authorList>
    </citation>
    <scope>NUCLEOTIDE SEQUENCE</scope>
    <source>
        <strain evidence="3">NC_groundwater_1482_Ag_S-0.65um_47_24</strain>
    </source>
</reference>
<evidence type="ECO:0000313" key="3">
    <source>
        <dbReference type="EMBL" id="MBI4595389.1"/>
    </source>
</evidence>
<dbReference type="NCBIfam" id="NF037970">
    <property type="entry name" value="vanZ_1"/>
    <property type="match status" value="1"/>
</dbReference>
<dbReference type="InterPro" id="IPR006976">
    <property type="entry name" value="VanZ-like"/>
</dbReference>
<accession>A0A933GMD2</accession>
<evidence type="ECO:0000259" key="2">
    <source>
        <dbReference type="Pfam" id="PF04892"/>
    </source>
</evidence>
<gene>
    <name evidence="3" type="primary">vanZ</name>
    <name evidence="3" type="ORF">HY730_03315</name>
</gene>
<keyword evidence="1" id="KW-1133">Transmembrane helix</keyword>
<dbReference type="PANTHER" id="PTHR28008:SF1">
    <property type="entry name" value="DOMAIN PROTEIN, PUTATIVE (AFU_ORTHOLOGUE AFUA_3G10980)-RELATED"/>
    <property type="match status" value="1"/>
</dbReference>
<comment type="caution">
    <text evidence="3">The sequence shown here is derived from an EMBL/GenBank/DDBJ whole genome shotgun (WGS) entry which is preliminary data.</text>
</comment>
<feature type="transmembrane region" description="Helical" evidence="1">
    <location>
        <begin position="72"/>
        <end position="89"/>
    </location>
</feature>
<organism evidence="3 4">
    <name type="scientific">Tectimicrobiota bacterium</name>
    <dbReference type="NCBI Taxonomy" id="2528274"/>
    <lineage>
        <taxon>Bacteria</taxon>
        <taxon>Pseudomonadati</taxon>
        <taxon>Nitrospinota/Tectimicrobiota group</taxon>
        <taxon>Candidatus Tectimicrobiota</taxon>
    </lineage>
</organism>
<keyword evidence="1" id="KW-0472">Membrane</keyword>
<evidence type="ECO:0000256" key="1">
    <source>
        <dbReference type="SAM" id="Phobius"/>
    </source>
</evidence>